<evidence type="ECO:0008006" key="3">
    <source>
        <dbReference type="Google" id="ProtNLM"/>
    </source>
</evidence>
<dbReference type="PROSITE" id="PS51257">
    <property type="entry name" value="PROKAR_LIPOPROTEIN"/>
    <property type="match status" value="1"/>
</dbReference>
<dbReference type="OrthoDB" id="794236at2"/>
<dbReference type="EMBL" id="CP032869">
    <property type="protein sequence ID" value="AYL98582.1"/>
    <property type="molecule type" value="Genomic_DNA"/>
</dbReference>
<dbReference type="AlphaFoldDB" id="A0A494W5K7"/>
<organism evidence="1 2">
    <name type="scientific">Mucilaginibacter celer</name>
    <dbReference type="NCBI Taxonomy" id="2305508"/>
    <lineage>
        <taxon>Bacteria</taxon>
        <taxon>Pseudomonadati</taxon>
        <taxon>Bacteroidota</taxon>
        <taxon>Sphingobacteriia</taxon>
        <taxon>Sphingobacteriales</taxon>
        <taxon>Sphingobacteriaceae</taxon>
        <taxon>Mucilaginibacter</taxon>
    </lineage>
</organism>
<dbReference type="RefSeq" id="WP_119406853.1">
    <property type="nucleotide sequence ID" value="NZ_CP032869.1"/>
</dbReference>
<dbReference type="Proteomes" id="UP000270046">
    <property type="component" value="Chromosome"/>
</dbReference>
<gene>
    <name evidence="1" type="ORF">HYN43_026365</name>
</gene>
<protein>
    <recommendedName>
        <fullName evidence="3">Lipoprotein</fullName>
    </recommendedName>
</protein>
<name>A0A494W5K7_9SPHI</name>
<dbReference type="KEGG" id="muh:HYN43_026365"/>
<accession>A0A494W5K7</accession>
<evidence type="ECO:0000313" key="1">
    <source>
        <dbReference type="EMBL" id="AYL98582.1"/>
    </source>
</evidence>
<proteinExistence type="predicted"/>
<sequence length="137" mass="15714">MKKLILLFAPILLTGCIMDYTDYRMSVINNSQARIAVEVSNDTTKRTNNEIAYYISESIAPSDTSLISKSGENAWLEYIKQSKSKSLYIYVFSTDSLAKYQRGGADMSYLPGNKKYLKRLEYSLDELTATNWQIMYK</sequence>
<evidence type="ECO:0000313" key="2">
    <source>
        <dbReference type="Proteomes" id="UP000270046"/>
    </source>
</evidence>
<reference evidence="1 2" key="1">
    <citation type="submission" date="2018-10" db="EMBL/GenBank/DDBJ databases">
        <title>Genome sequencing of Mucilaginibacter sp. HYN0043.</title>
        <authorList>
            <person name="Kim M."/>
            <person name="Yi H."/>
        </authorList>
    </citation>
    <scope>NUCLEOTIDE SEQUENCE [LARGE SCALE GENOMIC DNA]</scope>
    <source>
        <strain evidence="1 2">HYN0043</strain>
    </source>
</reference>
<keyword evidence="2" id="KW-1185">Reference proteome</keyword>